<organism evidence="1 2">
    <name type="scientific">Tritrichomonas musculus</name>
    <dbReference type="NCBI Taxonomy" id="1915356"/>
    <lineage>
        <taxon>Eukaryota</taxon>
        <taxon>Metamonada</taxon>
        <taxon>Parabasalia</taxon>
        <taxon>Tritrichomonadida</taxon>
        <taxon>Tritrichomonadidae</taxon>
        <taxon>Tritrichomonas</taxon>
    </lineage>
</organism>
<dbReference type="Proteomes" id="UP001470230">
    <property type="component" value="Unassembled WGS sequence"/>
</dbReference>
<keyword evidence="2" id="KW-1185">Reference proteome</keyword>
<evidence type="ECO:0000313" key="1">
    <source>
        <dbReference type="EMBL" id="KAK8887609.1"/>
    </source>
</evidence>
<proteinExistence type="predicted"/>
<gene>
    <name evidence="1" type="ORF">M9Y10_038660</name>
</gene>
<dbReference type="EMBL" id="JAPFFF010000006">
    <property type="protein sequence ID" value="KAK8887609.1"/>
    <property type="molecule type" value="Genomic_DNA"/>
</dbReference>
<protein>
    <submittedName>
        <fullName evidence="1">Uncharacterized protein</fullName>
    </submittedName>
</protein>
<sequence length="108" mass="12536">MTVLNELNMSEQDLNLFTRPIIYDEYCRKLIYSLTTYQKRLFEDIILFNDNINTLIEKKRALITFIDNNPQYQSNNYASICYSITIKGKNNAAKNSNSIANGPKSNKN</sequence>
<accession>A0ABR2K912</accession>
<evidence type="ECO:0000313" key="2">
    <source>
        <dbReference type="Proteomes" id="UP001470230"/>
    </source>
</evidence>
<reference evidence="1 2" key="1">
    <citation type="submission" date="2024-04" db="EMBL/GenBank/DDBJ databases">
        <title>Tritrichomonas musculus Genome.</title>
        <authorList>
            <person name="Alves-Ferreira E."/>
            <person name="Grigg M."/>
            <person name="Lorenzi H."/>
            <person name="Galac M."/>
        </authorList>
    </citation>
    <scope>NUCLEOTIDE SEQUENCE [LARGE SCALE GENOMIC DNA]</scope>
    <source>
        <strain evidence="1 2">EAF2021</strain>
    </source>
</reference>
<name>A0ABR2K912_9EUKA</name>
<comment type="caution">
    <text evidence="1">The sequence shown here is derived from an EMBL/GenBank/DDBJ whole genome shotgun (WGS) entry which is preliminary data.</text>
</comment>